<evidence type="ECO:0000256" key="3">
    <source>
        <dbReference type="ARBA" id="ARBA00022475"/>
    </source>
</evidence>
<comment type="caution">
    <text evidence="11">The sequence shown here is derived from an EMBL/GenBank/DDBJ whole genome shotgun (WGS) entry which is preliminary data.</text>
</comment>
<feature type="transmembrane region" description="Helical" evidence="9">
    <location>
        <begin position="116"/>
        <end position="141"/>
    </location>
</feature>
<comment type="similarity">
    <text evidence="8">Belongs to the TRAP transporter small permease family.</text>
</comment>
<comment type="subcellular location">
    <subcellularLocation>
        <location evidence="1">Cell inner membrane</location>
        <topology evidence="1">Multi-pass membrane protein</topology>
    </subcellularLocation>
</comment>
<evidence type="ECO:0000313" key="12">
    <source>
        <dbReference type="Proteomes" id="UP000217944"/>
    </source>
</evidence>
<dbReference type="InterPro" id="IPR007387">
    <property type="entry name" value="TRAP_DctQ"/>
</dbReference>
<dbReference type="InterPro" id="IPR055348">
    <property type="entry name" value="DctQ"/>
</dbReference>
<dbReference type="EMBL" id="BDME01000006">
    <property type="protein sequence ID" value="GAX88256.1"/>
    <property type="molecule type" value="Genomic_DNA"/>
</dbReference>
<evidence type="ECO:0000256" key="8">
    <source>
        <dbReference type="ARBA" id="ARBA00038436"/>
    </source>
</evidence>
<feature type="transmembrane region" description="Helical" evidence="9">
    <location>
        <begin position="161"/>
        <end position="180"/>
    </location>
</feature>
<proteinExistence type="inferred from homology"/>
<accession>A0A292YGT7</accession>
<feature type="transmembrane region" description="Helical" evidence="9">
    <location>
        <begin position="79"/>
        <end position="95"/>
    </location>
</feature>
<dbReference type="PANTHER" id="PTHR35011">
    <property type="entry name" value="2,3-DIKETO-L-GULONATE TRAP TRANSPORTER SMALL PERMEASE PROTEIN YIAM"/>
    <property type="match status" value="1"/>
</dbReference>
<feature type="transmembrane region" description="Helical" evidence="9">
    <location>
        <begin position="41"/>
        <end position="59"/>
    </location>
</feature>
<name>A0A292YGT7_9BACT</name>
<keyword evidence="5 9" id="KW-0812">Transmembrane</keyword>
<keyword evidence="4" id="KW-0997">Cell inner membrane</keyword>
<evidence type="ECO:0000259" key="10">
    <source>
        <dbReference type="Pfam" id="PF04290"/>
    </source>
</evidence>
<sequence>MDFLSNLSNYIDYTILATMISVIILSFIPKIDLLAENLSKFFMIISVVTLILMTLIVSYDVIARKLWHGGSIAMQELEWHLFDITFLFSIAYTLARDKHVRVDIFYDKFSPKVKAVIQIITIIFFVVPLATLIVVEAIPFVQMSYEMHERSGDPGGLCCRWIIKSTMIWAFIIVLIQSIAELKKAYYKFKYIEE</sequence>
<keyword evidence="7 9" id="KW-0472">Membrane</keyword>
<keyword evidence="12" id="KW-1185">Reference proteome</keyword>
<evidence type="ECO:0000256" key="1">
    <source>
        <dbReference type="ARBA" id="ARBA00004429"/>
    </source>
</evidence>
<feature type="domain" description="Tripartite ATP-independent periplasmic transporters DctQ component" evidence="10">
    <location>
        <begin position="53"/>
        <end position="182"/>
    </location>
</feature>
<protein>
    <recommendedName>
        <fullName evidence="10">Tripartite ATP-independent periplasmic transporters DctQ component domain-containing protein</fullName>
    </recommendedName>
</protein>
<evidence type="ECO:0000256" key="9">
    <source>
        <dbReference type="SAM" id="Phobius"/>
    </source>
</evidence>
<evidence type="ECO:0000313" key="11">
    <source>
        <dbReference type="EMBL" id="GAX88256.1"/>
    </source>
</evidence>
<evidence type="ECO:0000256" key="2">
    <source>
        <dbReference type="ARBA" id="ARBA00022448"/>
    </source>
</evidence>
<evidence type="ECO:0000256" key="7">
    <source>
        <dbReference type="ARBA" id="ARBA00023136"/>
    </source>
</evidence>
<feature type="transmembrane region" description="Helical" evidence="9">
    <location>
        <begin position="12"/>
        <end position="29"/>
    </location>
</feature>
<keyword evidence="3" id="KW-1003">Cell membrane</keyword>
<evidence type="ECO:0000256" key="6">
    <source>
        <dbReference type="ARBA" id="ARBA00022989"/>
    </source>
</evidence>
<reference evidence="11 12" key="1">
    <citation type="journal article" date="2017" name="Syst. Appl. Microbiol.">
        <title>Lebetimonas natsushimae sp. nov., a novel strictly anaerobic, moderately thermophilic chemoautotroph isolated from a deep-sea hydrothermal vent polychaete nest in the Mid-Okinawa Trough.</title>
        <authorList>
            <person name="Nagata R."/>
            <person name="Takaki Y."/>
            <person name="Tame A."/>
            <person name="Nunoura T."/>
            <person name="Muto H."/>
            <person name="Mino S."/>
            <person name="Sawayama S."/>
            <person name="Takai K."/>
            <person name="Nakagawa S."/>
        </authorList>
    </citation>
    <scope>NUCLEOTIDE SEQUENCE [LARGE SCALE GENOMIC DNA]</scope>
    <source>
        <strain evidence="11 12">HS1857</strain>
    </source>
</reference>
<organism evidence="11 12">
    <name type="scientific">Lebetimonas natsushimae</name>
    <dbReference type="NCBI Taxonomy" id="1936991"/>
    <lineage>
        <taxon>Bacteria</taxon>
        <taxon>Pseudomonadati</taxon>
        <taxon>Campylobacterota</taxon>
        <taxon>Epsilonproteobacteria</taxon>
        <taxon>Nautiliales</taxon>
        <taxon>Nautiliaceae</taxon>
        <taxon>Lebetimonas</taxon>
    </lineage>
</organism>
<dbReference type="Pfam" id="PF04290">
    <property type="entry name" value="DctQ"/>
    <property type="match status" value="1"/>
</dbReference>
<dbReference type="PANTHER" id="PTHR35011:SF4">
    <property type="entry name" value="SLL1102 PROTEIN"/>
    <property type="match status" value="1"/>
</dbReference>
<dbReference type="AlphaFoldDB" id="A0A292YGT7"/>
<evidence type="ECO:0000256" key="4">
    <source>
        <dbReference type="ARBA" id="ARBA00022519"/>
    </source>
</evidence>
<keyword evidence="2" id="KW-0813">Transport</keyword>
<dbReference type="GO" id="GO:0005886">
    <property type="term" value="C:plasma membrane"/>
    <property type="evidence" value="ECO:0007669"/>
    <property type="project" value="UniProtKB-SubCell"/>
</dbReference>
<keyword evidence="6 9" id="KW-1133">Transmembrane helix</keyword>
<dbReference type="Proteomes" id="UP000217944">
    <property type="component" value="Unassembled WGS sequence"/>
</dbReference>
<evidence type="ECO:0000256" key="5">
    <source>
        <dbReference type="ARBA" id="ARBA00022692"/>
    </source>
</evidence>
<gene>
    <name evidence="11" type="ORF">LNAT_P1551</name>
</gene>